<dbReference type="GeneID" id="54414569"/>
<reference evidence="2 4" key="1">
    <citation type="submission" date="2020-01" db="EMBL/GenBank/DDBJ databases">
        <authorList>
            <consortium name="DOE Joint Genome Institute"/>
            <person name="Haridas S."/>
            <person name="Albert R."/>
            <person name="Binder M."/>
            <person name="Bloem J."/>
            <person name="Labutti K."/>
            <person name="Salamov A."/>
            <person name="Andreopoulos B."/>
            <person name="Baker S.E."/>
            <person name="Barry K."/>
            <person name="Bills G."/>
            <person name="Bluhm B.H."/>
            <person name="Cannon C."/>
            <person name="Castanera R."/>
            <person name="Culley D.E."/>
            <person name="Daum C."/>
            <person name="Ezra D."/>
            <person name="Gonzalez J.B."/>
            <person name="Henrissat B."/>
            <person name="Kuo A."/>
            <person name="Liang C."/>
            <person name="Lipzen A."/>
            <person name="Lutzoni F."/>
            <person name="Magnuson J."/>
            <person name="Mondo S."/>
            <person name="Nolan M."/>
            <person name="Ohm R."/>
            <person name="Pangilinan J."/>
            <person name="Park H.-J."/>
            <person name="Ramirez L."/>
            <person name="Alfaro M."/>
            <person name="Sun H."/>
            <person name="Tritt A."/>
            <person name="Yoshinaga Y."/>
            <person name="Zwiers L.-H."/>
            <person name="Turgeon B.G."/>
            <person name="Goodwin S.B."/>
            <person name="Spatafora J.W."/>
            <person name="Crous P.W."/>
            <person name="Grigoriev I.V."/>
        </authorList>
    </citation>
    <scope>NUCLEOTIDE SEQUENCE</scope>
    <source>
        <strain evidence="2 4">CBS 781.70</strain>
    </source>
</reference>
<gene>
    <name evidence="2 4" type="ORF">P152DRAFT_159314</name>
</gene>
<dbReference type="AlphaFoldDB" id="A0A6G1FUX6"/>
<reference evidence="4" key="2">
    <citation type="submission" date="2020-04" db="EMBL/GenBank/DDBJ databases">
        <authorList>
            <consortium name="NCBI Genome Project"/>
        </authorList>
    </citation>
    <scope>NUCLEOTIDE SEQUENCE</scope>
    <source>
        <strain evidence="4">CBS 781.70</strain>
    </source>
</reference>
<dbReference type="RefSeq" id="XP_033531139.1">
    <property type="nucleotide sequence ID" value="XM_033673999.1"/>
</dbReference>
<evidence type="ECO:0000313" key="3">
    <source>
        <dbReference type="Proteomes" id="UP000504638"/>
    </source>
</evidence>
<keyword evidence="3" id="KW-1185">Reference proteome</keyword>
<reference evidence="4" key="3">
    <citation type="submission" date="2025-04" db="UniProtKB">
        <authorList>
            <consortium name="RefSeq"/>
        </authorList>
    </citation>
    <scope>IDENTIFICATION</scope>
    <source>
        <strain evidence="4">CBS 781.70</strain>
    </source>
</reference>
<feature type="region of interest" description="Disordered" evidence="1">
    <location>
        <begin position="371"/>
        <end position="444"/>
    </location>
</feature>
<organism evidence="2">
    <name type="scientific">Eremomyces bilateralis CBS 781.70</name>
    <dbReference type="NCBI Taxonomy" id="1392243"/>
    <lineage>
        <taxon>Eukaryota</taxon>
        <taxon>Fungi</taxon>
        <taxon>Dikarya</taxon>
        <taxon>Ascomycota</taxon>
        <taxon>Pezizomycotina</taxon>
        <taxon>Dothideomycetes</taxon>
        <taxon>Dothideomycetes incertae sedis</taxon>
        <taxon>Eremomycetales</taxon>
        <taxon>Eremomycetaceae</taxon>
        <taxon>Eremomyces</taxon>
    </lineage>
</organism>
<dbReference type="Proteomes" id="UP000504638">
    <property type="component" value="Unplaced"/>
</dbReference>
<evidence type="ECO:0000313" key="4">
    <source>
        <dbReference type="RefSeq" id="XP_033531139.1"/>
    </source>
</evidence>
<accession>A0A6G1FUX6</accession>
<evidence type="ECO:0000256" key="1">
    <source>
        <dbReference type="SAM" id="MobiDB-lite"/>
    </source>
</evidence>
<proteinExistence type="predicted"/>
<feature type="compositionally biased region" description="Acidic residues" evidence="1">
    <location>
        <begin position="426"/>
        <end position="435"/>
    </location>
</feature>
<sequence>MLTEHPARHLPRYEMRADIISPETLDVFRLPWKWHENDPGYIVILKAVPGDLLKTLVAHTASLDAAVRVPALLCDDLKDQYFAGPNNKAPYISFVVLSPTITVERLRGNIHIAARFNIEATILQYHSQKRNNHEPFSHDICLRYFSDSSNEVLVMTPESDASAAFTVTKKTTTSVNPQAGLTMSATPSANVSIGLTRSAELNVQYAVESWSVSAHRLVDEDGCSPMSKRGGCNHGPAQYQWFWAGNQEETKQLTPDLKRTLKIHVVAKRVLPYLDFPLNGPFKKSYQEILSQVTGKIRSPSDAHDEVILRALSACFTFRFCVQVRVKRRYGRLHRLLLLSSNDVKGAFLKPEFRTQFTIRPNLTWLTALIQEEKRRRPAPGPSKPPRKPDCEKKNQGKGSKGEDKPKPKDDEDTDDGRSSSNSSEGNEESEDDELPPPFRMPLAGDTIDITALLEEIKEQNGGRVDALQGQSVANILGHQRFTTLRTRERERDVLFGRTRYSNGPEQVYVRRERSPQLRTERDSGTRNRVVTRMVSPPTPNRERRIIRTTHLSDR</sequence>
<dbReference type="OrthoDB" id="5428775at2759"/>
<feature type="compositionally biased region" description="Basic and acidic residues" evidence="1">
    <location>
        <begin position="387"/>
        <end position="410"/>
    </location>
</feature>
<evidence type="ECO:0000313" key="2">
    <source>
        <dbReference type="EMBL" id="KAF1809508.1"/>
    </source>
</evidence>
<protein>
    <submittedName>
        <fullName evidence="2 4">Uncharacterized protein</fullName>
    </submittedName>
</protein>
<name>A0A6G1FUX6_9PEZI</name>
<dbReference type="EMBL" id="ML975172">
    <property type="protein sequence ID" value="KAF1809508.1"/>
    <property type="molecule type" value="Genomic_DNA"/>
</dbReference>